<feature type="non-terminal residue" evidence="2">
    <location>
        <position position="1"/>
    </location>
</feature>
<name>X0XE82_9ZZZZ</name>
<accession>X0XE82</accession>
<organism evidence="2">
    <name type="scientific">marine sediment metagenome</name>
    <dbReference type="NCBI Taxonomy" id="412755"/>
    <lineage>
        <taxon>unclassified sequences</taxon>
        <taxon>metagenomes</taxon>
        <taxon>ecological metagenomes</taxon>
    </lineage>
</organism>
<dbReference type="Gene3D" id="3.10.20.310">
    <property type="entry name" value="membrane protein fhac"/>
    <property type="match status" value="1"/>
</dbReference>
<evidence type="ECO:0000313" key="2">
    <source>
        <dbReference type="EMBL" id="GAG41474.1"/>
    </source>
</evidence>
<gene>
    <name evidence="2" type="ORF">S01H1_64334</name>
</gene>
<dbReference type="GO" id="GO:0019867">
    <property type="term" value="C:outer membrane"/>
    <property type="evidence" value="ECO:0007669"/>
    <property type="project" value="InterPro"/>
</dbReference>
<dbReference type="Pfam" id="PF07244">
    <property type="entry name" value="POTRA"/>
    <property type="match status" value="1"/>
</dbReference>
<sequence>LEFALSLLCSFVVCRAAQEQPIVSKVKIKSSLLGKDRFLQHYLHEAGDSYDPAQHSSSLSILQDELIDDGYLDALVKDALSFDEQRNTVAVTLHLEPGTRFTIADVIVDITGRPQERRRLTEELLELLSGPLIGEYAKIKILNEQGQRLRSFLVRRGYLNPQITLSKQRDDTNTQLTLQYDIRLHKRHEYRFIGNQFFTAGALLDDLLSLEEQGISLPPSLLAQDIEDLYKKKGFTQAKVAWHEEHELLTF</sequence>
<proteinExistence type="predicted"/>
<comment type="caution">
    <text evidence="2">The sequence shown here is derived from an EMBL/GenBank/DDBJ whole genome shotgun (WGS) entry which is preliminary data.</text>
</comment>
<evidence type="ECO:0000259" key="1">
    <source>
        <dbReference type="Pfam" id="PF07244"/>
    </source>
</evidence>
<dbReference type="AlphaFoldDB" id="X0XE82"/>
<dbReference type="EMBL" id="BARS01042399">
    <property type="protein sequence ID" value="GAG41474.1"/>
    <property type="molecule type" value="Genomic_DNA"/>
</dbReference>
<protein>
    <recommendedName>
        <fullName evidence="1">POTRA domain-containing protein</fullName>
    </recommendedName>
</protein>
<feature type="domain" description="POTRA" evidence="1">
    <location>
        <begin position="21"/>
        <end position="98"/>
    </location>
</feature>
<dbReference type="InterPro" id="IPR010827">
    <property type="entry name" value="BamA/TamA_POTRA"/>
</dbReference>
<reference evidence="2" key="1">
    <citation type="journal article" date="2014" name="Front. Microbiol.">
        <title>High frequency of phylogenetically diverse reductive dehalogenase-homologous genes in deep subseafloor sedimentary metagenomes.</title>
        <authorList>
            <person name="Kawai M."/>
            <person name="Futagami T."/>
            <person name="Toyoda A."/>
            <person name="Takaki Y."/>
            <person name="Nishi S."/>
            <person name="Hori S."/>
            <person name="Arai W."/>
            <person name="Tsubouchi T."/>
            <person name="Morono Y."/>
            <person name="Uchiyama I."/>
            <person name="Ito T."/>
            <person name="Fujiyama A."/>
            <person name="Inagaki F."/>
            <person name="Takami H."/>
        </authorList>
    </citation>
    <scope>NUCLEOTIDE SEQUENCE</scope>
    <source>
        <strain evidence="2">Expedition CK06-06</strain>
    </source>
</reference>
<feature type="non-terminal residue" evidence="2">
    <location>
        <position position="251"/>
    </location>
</feature>